<feature type="region of interest" description="Disordered" evidence="1">
    <location>
        <begin position="1"/>
        <end position="62"/>
    </location>
</feature>
<feature type="compositionally biased region" description="Basic and acidic residues" evidence="1">
    <location>
        <begin position="1"/>
        <end position="37"/>
    </location>
</feature>
<proteinExistence type="predicted"/>
<gene>
    <name evidence="2" type="ORF">DVH24_001755</name>
</gene>
<comment type="caution">
    <text evidence="2">The sequence shown here is derived from an EMBL/GenBank/DDBJ whole genome shotgun (WGS) entry which is preliminary data.</text>
</comment>
<evidence type="ECO:0000256" key="1">
    <source>
        <dbReference type="SAM" id="MobiDB-lite"/>
    </source>
</evidence>
<reference evidence="2 3" key="1">
    <citation type="submission" date="2018-10" db="EMBL/GenBank/DDBJ databases">
        <title>A high-quality apple genome assembly.</title>
        <authorList>
            <person name="Hu J."/>
        </authorList>
    </citation>
    <scope>NUCLEOTIDE SEQUENCE [LARGE SCALE GENOMIC DNA]</scope>
    <source>
        <strain evidence="3">cv. HFTH1</strain>
        <tissue evidence="2">Young leaf</tissue>
    </source>
</reference>
<protein>
    <submittedName>
        <fullName evidence="2">Uncharacterized protein</fullName>
    </submittedName>
</protein>
<name>A0A498I8D0_MALDO</name>
<dbReference type="Proteomes" id="UP000290289">
    <property type="component" value="Chromosome 13"/>
</dbReference>
<accession>A0A498I8D0</accession>
<evidence type="ECO:0000313" key="2">
    <source>
        <dbReference type="EMBL" id="RXH78237.1"/>
    </source>
</evidence>
<evidence type="ECO:0000313" key="3">
    <source>
        <dbReference type="Proteomes" id="UP000290289"/>
    </source>
</evidence>
<sequence length="62" mass="7155">MGKENGEVGKKIKYEENGSRREKSRHEESGSRKDEGKKKMRRRRHSQDSANSFGPYGGAWTQ</sequence>
<keyword evidence="3" id="KW-1185">Reference proteome</keyword>
<dbReference type="EMBL" id="RDQH01000339">
    <property type="protein sequence ID" value="RXH78237.1"/>
    <property type="molecule type" value="Genomic_DNA"/>
</dbReference>
<organism evidence="2 3">
    <name type="scientific">Malus domestica</name>
    <name type="common">Apple</name>
    <name type="synonym">Pyrus malus</name>
    <dbReference type="NCBI Taxonomy" id="3750"/>
    <lineage>
        <taxon>Eukaryota</taxon>
        <taxon>Viridiplantae</taxon>
        <taxon>Streptophyta</taxon>
        <taxon>Embryophyta</taxon>
        <taxon>Tracheophyta</taxon>
        <taxon>Spermatophyta</taxon>
        <taxon>Magnoliopsida</taxon>
        <taxon>eudicotyledons</taxon>
        <taxon>Gunneridae</taxon>
        <taxon>Pentapetalae</taxon>
        <taxon>rosids</taxon>
        <taxon>fabids</taxon>
        <taxon>Rosales</taxon>
        <taxon>Rosaceae</taxon>
        <taxon>Amygdaloideae</taxon>
        <taxon>Maleae</taxon>
        <taxon>Malus</taxon>
    </lineage>
</organism>
<dbReference type="AlphaFoldDB" id="A0A498I8D0"/>